<proteinExistence type="predicted"/>
<comment type="caution">
    <text evidence="2">The sequence shown here is derived from an EMBL/GenBank/DDBJ whole genome shotgun (WGS) entry which is preliminary data.</text>
</comment>
<name>A0A9D4UEZ7_ADICA</name>
<evidence type="ECO:0000313" key="3">
    <source>
        <dbReference type="Proteomes" id="UP000886520"/>
    </source>
</evidence>
<feature type="compositionally biased region" description="Polar residues" evidence="1">
    <location>
        <begin position="82"/>
        <end position="91"/>
    </location>
</feature>
<evidence type="ECO:0000313" key="2">
    <source>
        <dbReference type="EMBL" id="KAI5065971.1"/>
    </source>
</evidence>
<evidence type="ECO:0000256" key="1">
    <source>
        <dbReference type="SAM" id="MobiDB-lite"/>
    </source>
</evidence>
<keyword evidence="3" id="KW-1185">Reference proteome</keyword>
<accession>A0A9D4UEZ7</accession>
<dbReference type="AlphaFoldDB" id="A0A9D4UEZ7"/>
<dbReference type="Proteomes" id="UP000886520">
    <property type="component" value="Chromosome 18"/>
</dbReference>
<reference evidence="2" key="1">
    <citation type="submission" date="2021-01" db="EMBL/GenBank/DDBJ databases">
        <title>Adiantum capillus-veneris genome.</title>
        <authorList>
            <person name="Fang Y."/>
            <person name="Liao Q."/>
        </authorList>
    </citation>
    <scope>NUCLEOTIDE SEQUENCE</scope>
    <source>
        <strain evidence="2">H3</strain>
        <tissue evidence="2">Leaf</tissue>
    </source>
</reference>
<gene>
    <name evidence="2" type="ORF">GOP47_0018595</name>
</gene>
<sequence length="91" mass="10451">MALSSPNDTTDVLDTLHSLQDELTQLRRDYDHLGNRFRRLFLRLLDVQASIQALNSTLMIFTEHLLGRPFSTNTKKPRRDPPSTTFPAPTQ</sequence>
<organism evidence="2 3">
    <name type="scientific">Adiantum capillus-veneris</name>
    <name type="common">Maidenhair fern</name>
    <dbReference type="NCBI Taxonomy" id="13818"/>
    <lineage>
        <taxon>Eukaryota</taxon>
        <taxon>Viridiplantae</taxon>
        <taxon>Streptophyta</taxon>
        <taxon>Embryophyta</taxon>
        <taxon>Tracheophyta</taxon>
        <taxon>Polypodiopsida</taxon>
        <taxon>Polypodiidae</taxon>
        <taxon>Polypodiales</taxon>
        <taxon>Pteridineae</taxon>
        <taxon>Pteridaceae</taxon>
        <taxon>Vittarioideae</taxon>
        <taxon>Adiantum</taxon>
    </lineage>
</organism>
<protein>
    <submittedName>
        <fullName evidence="2">Uncharacterized protein</fullName>
    </submittedName>
</protein>
<dbReference type="EMBL" id="JABFUD020000018">
    <property type="protein sequence ID" value="KAI5065971.1"/>
    <property type="molecule type" value="Genomic_DNA"/>
</dbReference>
<feature type="region of interest" description="Disordered" evidence="1">
    <location>
        <begin position="69"/>
        <end position="91"/>
    </location>
</feature>